<feature type="compositionally biased region" description="Low complexity" evidence="1">
    <location>
        <begin position="126"/>
        <end position="142"/>
    </location>
</feature>
<feature type="compositionally biased region" description="Gly residues" evidence="1">
    <location>
        <begin position="72"/>
        <end position="89"/>
    </location>
</feature>
<feature type="region of interest" description="Disordered" evidence="1">
    <location>
        <begin position="212"/>
        <end position="231"/>
    </location>
</feature>
<sequence length="231" mass="23793">MGGGGSDRPRRVGEEGGQLQAEGDGGEKGSEGVKRAKGSDGADVMSGQRASERARSKLSGSGARGVDPGLAVAGGGGGGGGGGVGGGWTESGVVMHRGHGRTEQTGELTATGQDKLSLLGLSRHPGISISRSQPSIPISSSPPTTPPFQNPLAWSIPSQPVSASRSPTSRFSRRILRANSGAVNNPLDQINHHHHHHHHHLHRLAPPLLQGQSQARRPHIPVTHPPQTQSA</sequence>
<protein>
    <submittedName>
        <fullName evidence="2">Uncharacterized protein</fullName>
    </submittedName>
</protein>
<accession>A0A0J8RBE3</accession>
<feature type="region of interest" description="Disordered" evidence="1">
    <location>
        <begin position="1"/>
        <end position="93"/>
    </location>
</feature>
<evidence type="ECO:0000313" key="2">
    <source>
        <dbReference type="EMBL" id="KMU82141.1"/>
    </source>
</evidence>
<reference evidence="3" key="1">
    <citation type="journal article" date="2010" name="Genome Res.">
        <title>Population genomic sequencing of Coccidioides fungi reveals recent hybridization and transposon control.</title>
        <authorList>
            <person name="Neafsey D.E."/>
            <person name="Barker B.M."/>
            <person name="Sharpton T.J."/>
            <person name="Stajich J.E."/>
            <person name="Park D.J."/>
            <person name="Whiston E."/>
            <person name="Hung C.-Y."/>
            <person name="McMahan C."/>
            <person name="White J."/>
            <person name="Sykes S."/>
            <person name="Heiman D."/>
            <person name="Young S."/>
            <person name="Zeng Q."/>
            <person name="Abouelleil A."/>
            <person name="Aftuck L."/>
            <person name="Bessette D."/>
            <person name="Brown A."/>
            <person name="FitzGerald M."/>
            <person name="Lui A."/>
            <person name="Macdonald J.P."/>
            <person name="Priest M."/>
            <person name="Orbach M.J."/>
            <person name="Galgiani J.N."/>
            <person name="Kirkland T.N."/>
            <person name="Cole G.T."/>
            <person name="Birren B.W."/>
            <person name="Henn M.R."/>
            <person name="Taylor J.W."/>
            <person name="Rounsley S.D."/>
        </authorList>
    </citation>
    <scope>NUCLEOTIDE SEQUENCE [LARGE SCALE GENOMIC DNA]</scope>
    <source>
        <strain evidence="3">RMSCC 3703</strain>
    </source>
</reference>
<dbReference type="AlphaFoldDB" id="A0A0J8RBE3"/>
<dbReference type="EMBL" id="DS268216">
    <property type="protein sequence ID" value="KMU82141.1"/>
    <property type="molecule type" value="Genomic_DNA"/>
</dbReference>
<feature type="compositionally biased region" description="Basic and acidic residues" evidence="1">
    <location>
        <begin position="25"/>
        <end position="40"/>
    </location>
</feature>
<proteinExistence type="predicted"/>
<name>A0A0J8RBE3_COCIT</name>
<feature type="region of interest" description="Disordered" evidence="1">
    <location>
        <begin position="126"/>
        <end position="145"/>
    </location>
</feature>
<dbReference type="Proteomes" id="UP000054559">
    <property type="component" value="Unassembled WGS sequence"/>
</dbReference>
<feature type="compositionally biased region" description="Basic residues" evidence="1">
    <location>
        <begin position="192"/>
        <end position="203"/>
    </location>
</feature>
<evidence type="ECO:0000256" key="1">
    <source>
        <dbReference type="SAM" id="MobiDB-lite"/>
    </source>
</evidence>
<feature type="region of interest" description="Disordered" evidence="1">
    <location>
        <begin position="183"/>
        <end position="203"/>
    </location>
</feature>
<evidence type="ECO:0000313" key="3">
    <source>
        <dbReference type="Proteomes" id="UP000054559"/>
    </source>
</evidence>
<organism evidence="2 3">
    <name type="scientific">Coccidioides immitis RMSCC 3703</name>
    <dbReference type="NCBI Taxonomy" id="454286"/>
    <lineage>
        <taxon>Eukaryota</taxon>
        <taxon>Fungi</taxon>
        <taxon>Dikarya</taxon>
        <taxon>Ascomycota</taxon>
        <taxon>Pezizomycotina</taxon>
        <taxon>Eurotiomycetes</taxon>
        <taxon>Eurotiomycetidae</taxon>
        <taxon>Onygenales</taxon>
        <taxon>Onygenaceae</taxon>
        <taxon>Coccidioides</taxon>
    </lineage>
</organism>
<gene>
    <name evidence="2" type="ORF">CISG_09577</name>
</gene>